<evidence type="ECO:0000256" key="3">
    <source>
        <dbReference type="ARBA" id="ARBA00022763"/>
    </source>
</evidence>
<comment type="caution">
    <text evidence="7">The sequence shown here is derived from an EMBL/GenBank/DDBJ whole genome shotgun (WGS) entry which is preliminary data.</text>
</comment>
<evidence type="ECO:0000256" key="1">
    <source>
        <dbReference type="ARBA" id="ARBA00004123"/>
    </source>
</evidence>
<protein>
    <submittedName>
        <fullName evidence="7">Rad1-domain-containing</fullName>
    </submittedName>
</protein>
<reference evidence="7 8" key="1">
    <citation type="journal article" date="2017" name="Mol. Ecol.">
        <title>Comparative and population genomic landscape of Phellinus noxius: A hypervariable fungus causing root rot in trees.</title>
        <authorList>
            <person name="Chung C.L."/>
            <person name="Lee T.J."/>
            <person name="Akiba M."/>
            <person name="Lee H.H."/>
            <person name="Kuo T.H."/>
            <person name="Liu D."/>
            <person name="Ke H.M."/>
            <person name="Yokoi T."/>
            <person name="Roa M.B."/>
            <person name="Lu M.J."/>
            <person name="Chang Y.Y."/>
            <person name="Ann P.J."/>
            <person name="Tsai J.N."/>
            <person name="Chen C.Y."/>
            <person name="Tzean S.S."/>
            <person name="Ota Y."/>
            <person name="Hattori T."/>
            <person name="Sahashi N."/>
            <person name="Liou R.F."/>
            <person name="Kikuchi T."/>
            <person name="Tsai I.J."/>
        </authorList>
    </citation>
    <scope>NUCLEOTIDE SEQUENCE [LARGE SCALE GENOMIC DNA]</scope>
    <source>
        <strain evidence="7 8">FFPRI411160</strain>
    </source>
</reference>
<comment type="subcellular location">
    <subcellularLocation>
        <location evidence="1">Nucleus</location>
    </subcellularLocation>
</comment>
<comment type="similarity">
    <text evidence="2">Belongs to the rad1 family.</text>
</comment>
<dbReference type="Proteomes" id="UP000217199">
    <property type="component" value="Unassembled WGS sequence"/>
</dbReference>
<name>A0A286UXN2_9AGAM</name>
<dbReference type="Pfam" id="PF02144">
    <property type="entry name" value="Rad1"/>
    <property type="match status" value="1"/>
</dbReference>
<dbReference type="AlphaFoldDB" id="A0A286UXN2"/>
<evidence type="ECO:0000256" key="2">
    <source>
        <dbReference type="ARBA" id="ARBA00010991"/>
    </source>
</evidence>
<keyword evidence="4" id="KW-0234">DNA repair</keyword>
<accession>A0A286UXN2</accession>
<organism evidence="7 8">
    <name type="scientific">Pyrrhoderma noxium</name>
    <dbReference type="NCBI Taxonomy" id="2282107"/>
    <lineage>
        <taxon>Eukaryota</taxon>
        <taxon>Fungi</taxon>
        <taxon>Dikarya</taxon>
        <taxon>Basidiomycota</taxon>
        <taxon>Agaricomycotina</taxon>
        <taxon>Agaricomycetes</taxon>
        <taxon>Hymenochaetales</taxon>
        <taxon>Hymenochaetaceae</taxon>
        <taxon>Pyrrhoderma</taxon>
    </lineage>
</organism>
<keyword evidence="3" id="KW-0227">DNA damage</keyword>
<dbReference type="PANTHER" id="PTHR10870">
    <property type="entry name" value="CELL CYCLE CHECKPOINT PROTEIN RAD1"/>
    <property type="match status" value="1"/>
</dbReference>
<proteinExistence type="inferred from homology"/>
<feature type="region of interest" description="Disordered" evidence="6">
    <location>
        <begin position="119"/>
        <end position="175"/>
    </location>
</feature>
<keyword evidence="5" id="KW-0539">Nucleus</keyword>
<dbReference type="InterPro" id="IPR046938">
    <property type="entry name" value="DNA_clamp_sf"/>
</dbReference>
<keyword evidence="8" id="KW-1185">Reference proteome</keyword>
<dbReference type="OrthoDB" id="337581at2759"/>
<dbReference type="PANTHER" id="PTHR10870:SF0">
    <property type="entry name" value="CELL CYCLE CHECKPOINT PROTEIN RAD1"/>
    <property type="match status" value="1"/>
</dbReference>
<dbReference type="GO" id="GO:0000077">
    <property type="term" value="P:DNA damage checkpoint signaling"/>
    <property type="evidence" value="ECO:0007669"/>
    <property type="project" value="InterPro"/>
</dbReference>
<evidence type="ECO:0000256" key="6">
    <source>
        <dbReference type="SAM" id="MobiDB-lite"/>
    </source>
</evidence>
<dbReference type="EMBL" id="NBII01000001">
    <property type="protein sequence ID" value="PAV24347.1"/>
    <property type="molecule type" value="Genomic_DNA"/>
</dbReference>
<dbReference type="Gene3D" id="3.70.10.10">
    <property type="match status" value="2"/>
</dbReference>
<dbReference type="SUPFAM" id="SSF55979">
    <property type="entry name" value="DNA clamp"/>
    <property type="match status" value="1"/>
</dbReference>
<dbReference type="GO" id="GO:0006281">
    <property type="term" value="P:DNA repair"/>
    <property type="evidence" value="ECO:0007669"/>
    <property type="project" value="UniProtKB-KW"/>
</dbReference>
<evidence type="ECO:0000313" key="7">
    <source>
        <dbReference type="EMBL" id="PAV24347.1"/>
    </source>
</evidence>
<dbReference type="InterPro" id="IPR003021">
    <property type="entry name" value="Rad1_Rec1_Rad17"/>
</dbReference>
<gene>
    <name evidence="7" type="ORF">PNOK_0141500</name>
</gene>
<dbReference type="STRING" id="2282107.A0A286UXN2"/>
<evidence type="ECO:0000256" key="5">
    <source>
        <dbReference type="ARBA" id="ARBA00023242"/>
    </source>
</evidence>
<dbReference type="GO" id="GO:0030896">
    <property type="term" value="C:checkpoint clamp complex"/>
    <property type="evidence" value="ECO:0007669"/>
    <property type="project" value="TreeGrafter"/>
</dbReference>
<dbReference type="InParanoid" id="A0A286UXN2"/>
<evidence type="ECO:0000313" key="8">
    <source>
        <dbReference type="Proteomes" id="UP000217199"/>
    </source>
</evidence>
<sequence>MSNDTNNSHEIFKASVPDIRPFANLLRGICFSNTNQRASMTINNSGFVVFVEESRVLLGAAWFGRDLFDEFVYSPESEQSGSDNEGEGASGSTVLSFPLNILLECLNIFGTATGSAAGGLAGTRQTWRRPGTGGDSDEEDGAEEQGQGKRQGGQRQRKGADNNNSRIDNFFPRADGKGTSMRLSYAGEGYPLVLLLAESADGPTTVCEIVTYDAEPQLDLPLDNHNINIKCILKSSWLREALSEVDPSCEKITFVGNPEIQSSVRSRGATQPLLRIQADGLFGSTEMDYPNDKEVLETFECASTIAFSYRFSHINKTLKALHSSSKTSLRIDSEGVLCLQFLSPSPSPRSGTQVDSIVDFRCLSIDETVS</sequence>
<dbReference type="PRINTS" id="PR01245">
    <property type="entry name" value="RAD1REC1"/>
</dbReference>
<evidence type="ECO:0000256" key="4">
    <source>
        <dbReference type="ARBA" id="ARBA00023204"/>
    </source>
</evidence>